<sequence length="78" mass="8825">MMGDDTSNPPAPWVHSRNAIMRRLTMKPNPMVVSPRYIPVILSAGKPMKNPNRPTIRGEIKREKTKGIPTWSTRMADV</sequence>
<feature type="region of interest" description="Disordered" evidence="1">
    <location>
        <begin position="46"/>
        <end position="78"/>
    </location>
</feature>
<gene>
    <name evidence="2" type="ORF">METZ01_LOCUS30069</name>
</gene>
<evidence type="ECO:0000313" key="2">
    <source>
        <dbReference type="EMBL" id="SUZ77215.1"/>
    </source>
</evidence>
<organism evidence="2">
    <name type="scientific">marine metagenome</name>
    <dbReference type="NCBI Taxonomy" id="408172"/>
    <lineage>
        <taxon>unclassified sequences</taxon>
        <taxon>metagenomes</taxon>
        <taxon>ecological metagenomes</taxon>
    </lineage>
</organism>
<feature type="compositionally biased region" description="Basic and acidic residues" evidence="1">
    <location>
        <begin position="56"/>
        <end position="66"/>
    </location>
</feature>
<name>A0A381QD19_9ZZZZ</name>
<accession>A0A381QD19</accession>
<protein>
    <submittedName>
        <fullName evidence="2">Uncharacterized protein</fullName>
    </submittedName>
</protein>
<dbReference type="EMBL" id="UINC01001307">
    <property type="protein sequence ID" value="SUZ77215.1"/>
    <property type="molecule type" value="Genomic_DNA"/>
</dbReference>
<proteinExistence type="predicted"/>
<dbReference type="AlphaFoldDB" id="A0A381QD19"/>
<evidence type="ECO:0000256" key="1">
    <source>
        <dbReference type="SAM" id="MobiDB-lite"/>
    </source>
</evidence>
<reference evidence="2" key="1">
    <citation type="submission" date="2018-05" db="EMBL/GenBank/DDBJ databases">
        <authorList>
            <person name="Lanie J.A."/>
            <person name="Ng W.-L."/>
            <person name="Kazmierczak K.M."/>
            <person name="Andrzejewski T.M."/>
            <person name="Davidsen T.M."/>
            <person name="Wayne K.J."/>
            <person name="Tettelin H."/>
            <person name="Glass J.I."/>
            <person name="Rusch D."/>
            <person name="Podicherti R."/>
            <person name="Tsui H.-C.T."/>
            <person name="Winkler M.E."/>
        </authorList>
    </citation>
    <scope>NUCLEOTIDE SEQUENCE</scope>
</reference>